<dbReference type="Pfam" id="PF09937">
    <property type="entry name" value="DUF2169"/>
    <property type="match status" value="1"/>
</dbReference>
<protein>
    <recommendedName>
        <fullName evidence="3">DUF2169 domain-containing protein</fullName>
    </recommendedName>
</protein>
<dbReference type="RefSeq" id="WP_053013923.1">
    <property type="nucleotide sequence ID" value="NZ_CP011371.1"/>
</dbReference>
<dbReference type="AlphaFoldDB" id="A0A0G3BX24"/>
<reference evidence="4 5" key="1">
    <citation type="submission" date="2015-05" db="EMBL/GenBank/DDBJ databases">
        <authorList>
            <person name="Tang B."/>
            <person name="Yu Y."/>
        </authorList>
    </citation>
    <scope>NUCLEOTIDE SEQUENCE [LARGE SCALE GENOMIC DNA]</scope>
    <source>
        <strain evidence="4 5">DSM 7029</strain>
    </source>
</reference>
<evidence type="ECO:0000313" key="4">
    <source>
        <dbReference type="EMBL" id="AKJ31916.1"/>
    </source>
</evidence>
<dbReference type="PANTHER" id="PTHR47485">
    <property type="entry name" value="THYLAKOID LUMENAL 17.4 KDA PROTEIN, CHLOROPLASTIC"/>
    <property type="match status" value="1"/>
</dbReference>
<organism evidence="4 5">
    <name type="scientific">Caldimonas brevitalea</name>
    <dbReference type="NCBI Taxonomy" id="413882"/>
    <lineage>
        <taxon>Bacteria</taxon>
        <taxon>Pseudomonadati</taxon>
        <taxon>Pseudomonadota</taxon>
        <taxon>Betaproteobacteria</taxon>
        <taxon>Burkholderiales</taxon>
        <taxon>Sphaerotilaceae</taxon>
        <taxon>Caldimonas</taxon>
    </lineage>
</organism>
<keyword evidence="1" id="KW-0677">Repeat</keyword>
<dbReference type="KEGG" id="pbh:AAW51_5225"/>
<dbReference type="EMBL" id="CP011371">
    <property type="protein sequence ID" value="AKJ31916.1"/>
    <property type="molecule type" value="Genomic_DNA"/>
</dbReference>
<accession>A0A0G3BX24</accession>
<feature type="domain" description="DUF2169" evidence="3">
    <location>
        <begin position="21"/>
        <end position="295"/>
    </location>
</feature>
<dbReference type="PANTHER" id="PTHR47485:SF1">
    <property type="entry name" value="THYLAKOID LUMENAL 17.4 KDA PROTEIN, CHLOROPLASTIC"/>
    <property type="match status" value="1"/>
</dbReference>
<evidence type="ECO:0000259" key="3">
    <source>
        <dbReference type="Pfam" id="PF09937"/>
    </source>
</evidence>
<evidence type="ECO:0000256" key="2">
    <source>
        <dbReference type="SAM" id="MobiDB-lite"/>
    </source>
</evidence>
<dbReference type="SUPFAM" id="SSF141571">
    <property type="entry name" value="Pentapeptide repeat-like"/>
    <property type="match status" value="3"/>
</dbReference>
<proteinExistence type="predicted"/>
<dbReference type="Pfam" id="PF13599">
    <property type="entry name" value="Pentapeptide_4"/>
    <property type="match status" value="1"/>
</dbReference>
<evidence type="ECO:0000313" key="5">
    <source>
        <dbReference type="Proteomes" id="UP000035352"/>
    </source>
</evidence>
<dbReference type="STRING" id="413882.AAW51_5225"/>
<name>A0A0G3BX24_9BURK</name>
<feature type="region of interest" description="Disordered" evidence="2">
    <location>
        <begin position="131"/>
        <end position="151"/>
    </location>
</feature>
<dbReference type="InterPro" id="IPR001646">
    <property type="entry name" value="5peptide_repeat"/>
</dbReference>
<dbReference type="Proteomes" id="UP000035352">
    <property type="component" value="Chromosome"/>
</dbReference>
<keyword evidence="5" id="KW-1185">Reference proteome</keyword>
<evidence type="ECO:0000256" key="1">
    <source>
        <dbReference type="ARBA" id="ARBA00022737"/>
    </source>
</evidence>
<dbReference type="Pfam" id="PF00805">
    <property type="entry name" value="Pentapeptide"/>
    <property type="match status" value="3"/>
</dbReference>
<dbReference type="Gene3D" id="2.160.20.80">
    <property type="entry name" value="E3 ubiquitin-protein ligase SopA"/>
    <property type="match status" value="2"/>
</dbReference>
<dbReference type="InterPro" id="IPR018683">
    <property type="entry name" value="DUF2169"/>
</dbReference>
<dbReference type="OrthoDB" id="237820at2"/>
<gene>
    <name evidence="4" type="ORF">AAW51_5225</name>
</gene>
<sequence>MRIFKPQSLSVLHRCFERQRRAYLGVSVVGFIPLGGEPALLPEVELWQLVPPLLGDTPLDVAVPKLGAEYLVTGSAFAPGGKPVQGLKVSVRLGGLSKDLHVFGARCWAGDTWTAPQPFVEMPLGWEQAYGGPQFDPNPQGRGHAPLQRPDGPLHLLPQVEYPARPSVKPHRAVEPASFAPLGPMSAQRKRFDGSYDEAWLQQDFPGTPADLDWRYFCLASEDQWQPDEFVGDEQLELIHLHPGQPRILGRLPGIRPVVVVRDKNMAADTGRFLETRLTTVWFFPNQLRAALIWHALMPVTDEFADQVELMCVGAEWIGQPRAPEHYLQAMADRLDEQHGGLRALDDADLLPAGLAVPNESLARFQALMQGSDIGWQRHQARMKSETARLECELQRALGDEALESARQQQARALKLVGAPDLSAGVPSDMPSLIALARQISAPNGTGFDQLMQQAHETVLSEVEEALSSNGVDPSVLAPFRQLPGTACPRDIAVPSLTEALDDMERTLRCLPTPLERWPDGSAIITPEMRKQAAHSDEAMQPLLRAAAHVLEAPARVDAQTAEHWRHSTRQSHAEGKSFAGITRQGADFRQMDLSGADFSTARLEGADFTGATLTGACFDQASLAHARFTEAQLQEASFVEANLGKSDLSGAMCLRSSFREANLTNAVLAQANLNECEFDGASLIETDLRGAQLVSARLEKLLLLQCQLGGASFTGARLDNASFVKCDAAAARFEQAQLASADFVACDLDAGVFDGAAADNVRFVLRCTLRHASFKSASLRRASLRGLALEGADFQHCCLDGADLGESRCAGADFTGASLREALLTKAGLQVCRFIGANLMHAILQHAQLQGADLSKSNLFSADVARIDVDRHTRWDGAYTAKARALPAHKVLPPDTPHS</sequence>